<feature type="compositionally biased region" description="Low complexity" evidence="1">
    <location>
        <begin position="189"/>
        <end position="202"/>
    </location>
</feature>
<proteinExistence type="predicted"/>
<reference evidence="4" key="1">
    <citation type="submission" date="2017-12" db="EMBL/GenBank/DDBJ databases">
        <title>Draft genome sequence of Telmatospirillum siberiense 26-4b1T, an acidotolerant peatland alphaproteobacterium potentially involved in sulfur cycling.</title>
        <authorList>
            <person name="Hausmann B."/>
            <person name="Pjevac P."/>
            <person name="Schreck K."/>
            <person name="Herbold C.W."/>
            <person name="Daims H."/>
            <person name="Wagner M."/>
            <person name="Pester M."/>
            <person name="Loy A."/>
        </authorList>
    </citation>
    <scope>NUCLEOTIDE SEQUENCE [LARGE SCALE GENOMIC DNA]</scope>
    <source>
        <strain evidence="4">26-4b1</strain>
    </source>
</reference>
<dbReference type="EMBL" id="PIUM01000026">
    <property type="protein sequence ID" value="PKU22817.1"/>
    <property type="molecule type" value="Genomic_DNA"/>
</dbReference>
<comment type="caution">
    <text evidence="3">The sequence shown here is derived from an EMBL/GenBank/DDBJ whole genome shotgun (WGS) entry which is preliminary data.</text>
</comment>
<name>A0A2N3PQZ1_9PROT</name>
<evidence type="ECO:0000256" key="1">
    <source>
        <dbReference type="SAM" id="MobiDB-lite"/>
    </source>
</evidence>
<gene>
    <name evidence="3" type="ORF">CWS72_19365</name>
</gene>
<evidence type="ECO:0000259" key="2">
    <source>
        <dbReference type="Pfam" id="PF10671"/>
    </source>
</evidence>
<evidence type="ECO:0000313" key="4">
    <source>
        <dbReference type="Proteomes" id="UP000233293"/>
    </source>
</evidence>
<sequence length="318" mass="33507">MVMRSRQVGGRIGNPPVVAWCIALMILAGISAIRPGHAAVGGAEDGARLVLGFEARSNRLTAADLSGLERLSVSLAAQPESRLVVFVPTPRDPAIRQFVRSRLNVVQQELAKRGMAGETVKSPRPEADDTIVLWVAPRVLPATPLEIEPIAATVAAPVPVSREETRPETHPTSLLPIDDGEKTARAGEAAAHSPSSPSAPTSSSPPLPAEGPVQGGGPPAVIPADSPPVVEAEVEELWIAPVGQSLRTVLKDWGSRSGWTVVWQSDREYPIDAAATFSGDFTKAASQLFEGFSTAVPVPSAHFYKGNRVLLVESGEGR</sequence>
<feature type="region of interest" description="Disordered" evidence="1">
    <location>
        <begin position="158"/>
        <end position="225"/>
    </location>
</feature>
<dbReference type="AlphaFoldDB" id="A0A2N3PQZ1"/>
<dbReference type="OrthoDB" id="7865918at2"/>
<organism evidence="3 4">
    <name type="scientific">Telmatospirillum siberiense</name>
    <dbReference type="NCBI Taxonomy" id="382514"/>
    <lineage>
        <taxon>Bacteria</taxon>
        <taxon>Pseudomonadati</taxon>
        <taxon>Pseudomonadota</taxon>
        <taxon>Alphaproteobacteria</taxon>
        <taxon>Rhodospirillales</taxon>
        <taxon>Rhodospirillaceae</taxon>
        <taxon>Telmatospirillum</taxon>
    </lineage>
</organism>
<dbReference type="Pfam" id="PF10671">
    <property type="entry name" value="TcpQ"/>
    <property type="match status" value="1"/>
</dbReference>
<dbReference type="Gene3D" id="3.55.50.70">
    <property type="match status" value="1"/>
</dbReference>
<feature type="domain" description="Toxin co-regulated pilus biosynthesis protein Q C-terminal" evidence="2">
    <location>
        <begin position="238"/>
        <end position="313"/>
    </location>
</feature>
<evidence type="ECO:0000313" key="3">
    <source>
        <dbReference type="EMBL" id="PKU22817.1"/>
    </source>
</evidence>
<dbReference type="RefSeq" id="WP_101252290.1">
    <property type="nucleotide sequence ID" value="NZ_PIUM01000026.1"/>
</dbReference>
<dbReference type="Proteomes" id="UP000233293">
    <property type="component" value="Unassembled WGS sequence"/>
</dbReference>
<accession>A0A2N3PQZ1</accession>
<protein>
    <recommendedName>
        <fullName evidence="2">Toxin co-regulated pilus biosynthesis protein Q C-terminal domain-containing protein</fullName>
    </recommendedName>
</protein>
<dbReference type="InterPro" id="IPR018927">
    <property type="entry name" value="Pilus_synth_Q_C"/>
</dbReference>
<keyword evidence="4" id="KW-1185">Reference proteome</keyword>